<organism evidence="6 7">
    <name type="scientific">Plakobranchus ocellatus</name>
    <dbReference type="NCBI Taxonomy" id="259542"/>
    <lineage>
        <taxon>Eukaryota</taxon>
        <taxon>Metazoa</taxon>
        <taxon>Spiralia</taxon>
        <taxon>Lophotrochozoa</taxon>
        <taxon>Mollusca</taxon>
        <taxon>Gastropoda</taxon>
        <taxon>Heterobranchia</taxon>
        <taxon>Euthyneura</taxon>
        <taxon>Panpulmonata</taxon>
        <taxon>Sacoglossa</taxon>
        <taxon>Placobranchoidea</taxon>
        <taxon>Plakobranchidae</taxon>
        <taxon>Plakobranchus</taxon>
    </lineage>
</organism>
<accession>A0AAV4DWS9</accession>
<dbReference type="Proteomes" id="UP000735302">
    <property type="component" value="Unassembled WGS sequence"/>
</dbReference>
<dbReference type="FunFam" id="3.50.50.60:FF:000042">
    <property type="entry name" value="Dimethylaniline monooxygenase [N-oxide-forming]"/>
    <property type="match status" value="1"/>
</dbReference>
<dbReference type="GO" id="GO:0050661">
    <property type="term" value="F:NADP binding"/>
    <property type="evidence" value="ECO:0007669"/>
    <property type="project" value="InterPro"/>
</dbReference>
<dbReference type="EMBL" id="BLXT01008405">
    <property type="protein sequence ID" value="GFO48487.1"/>
    <property type="molecule type" value="Genomic_DNA"/>
</dbReference>
<dbReference type="GO" id="GO:0050660">
    <property type="term" value="F:flavin adenine dinucleotide binding"/>
    <property type="evidence" value="ECO:0007669"/>
    <property type="project" value="InterPro"/>
</dbReference>
<name>A0AAV4DWS9_9GAST</name>
<dbReference type="Gene3D" id="3.50.50.60">
    <property type="entry name" value="FAD/NAD(P)-binding domain"/>
    <property type="match status" value="1"/>
</dbReference>
<dbReference type="InterPro" id="IPR036188">
    <property type="entry name" value="FAD/NAD-bd_sf"/>
</dbReference>
<evidence type="ECO:0000313" key="7">
    <source>
        <dbReference type="Proteomes" id="UP000735302"/>
    </source>
</evidence>
<dbReference type="AlphaFoldDB" id="A0AAV4DWS9"/>
<protein>
    <recommendedName>
        <fullName evidence="5">Flavin-containing monooxygenase</fullName>
        <ecNumber evidence="5">1.-.-.-</ecNumber>
    </recommendedName>
</protein>
<evidence type="ECO:0000313" key="6">
    <source>
        <dbReference type="EMBL" id="GFO48487.1"/>
    </source>
</evidence>
<comment type="caution">
    <text evidence="6">The sequence shown here is derived from an EMBL/GenBank/DDBJ whole genome shotgun (WGS) entry which is preliminary data.</text>
</comment>
<dbReference type="InterPro" id="IPR050346">
    <property type="entry name" value="FMO-like"/>
</dbReference>
<dbReference type="EC" id="1.-.-.-" evidence="5"/>
<dbReference type="Pfam" id="PF00743">
    <property type="entry name" value="FMO-like"/>
    <property type="match status" value="1"/>
</dbReference>
<dbReference type="SUPFAM" id="SSF51905">
    <property type="entry name" value="FAD/NAD(P)-binding domain"/>
    <property type="match status" value="1"/>
</dbReference>
<keyword evidence="7" id="KW-1185">Reference proteome</keyword>
<gene>
    <name evidence="6" type="ORF">PoB_007499200</name>
</gene>
<comment type="similarity">
    <text evidence="1 5">Belongs to the FMO family.</text>
</comment>
<keyword evidence="4 5" id="KW-0560">Oxidoreductase</keyword>
<evidence type="ECO:0000256" key="1">
    <source>
        <dbReference type="ARBA" id="ARBA00009183"/>
    </source>
</evidence>
<evidence type="ECO:0000256" key="2">
    <source>
        <dbReference type="ARBA" id="ARBA00022630"/>
    </source>
</evidence>
<evidence type="ECO:0000256" key="4">
    <source>
        <dbReference type="ARBA" id="ARBA00023002"/>
    </source>
</evidence>
<dbReference type="GO" id="GO:0004499">
    <property type="term" value="F:N,N-dimethylaniline monooxygenase activity"/>
    <property type="evidence" value="ECO:0007669"/>
    <property type="project" value="InterPro"/>
</dbReference>
<keyword evidence="3 5" id="KW-0274">FAD</keyword>
<dbReference type="InterPro" id="IPR020946">
    <property type="entry name" value="Flavin_mOase-like"/>
</dbReference>
<dbReference type="PANTHER" id="PTHR23023">
    <property type="entry name" value="DIMETHYLANILINE MONOOXYGENASE"/>
    <property type="match status" value="1"/>
</dbReference>
<evidence type="ECO:0000256" key="5">
    <source>
        <dbReference type="RuleBase" id="RU361177"/>
    </source>
</evidence>
<comment type="cofactor">
    <cofactor evidence="5">
        <name>FAD</name>
        <dbReference type="ChEBI" id="CHEBI:57692"/>
    </cofactor>
</comment>
<reference evidence="6 7" key="1">
    <citation type="journal article" date="2021" name="Elife">
        <title>Chloroplast acquisition without the gene transfer in kleptoplastic sea slugs, Plakobranchus ocellatus.</title>
        <authorList>
            <person name="Maeda T."/>
            <person name="Takahashi S."/>
            <person name="Yoshida T."/>
            <person name="Shimamura S."/>
            <person name="Takaki Y."/>
            <person name="Nagai Y."/>
            <person name="Toyoda A."/>
            <person name="Suzuki Y."/>
            <person name="Arimoto A."/>
            <person name="Ishii H."/>
            <person name="Satoh N."/>
            <person name="Nishiyama T."/>
            <person name="Hasebe M."/>
            <person name="Maruyama T."/>
            <person name="Minagawa J."/>
            <person name="Obokata J."/>
            <person name="Shigenobu S."/>
        </authorList>
    </citation>
    <scope>NUCLEOTIDE SEQUENCE [LARGE SCALE GENOMIC DNA]</scope>
</reference>
<keyword evidence="2 5" id="KW-0285">Flavoprotein</keyword>
<proteinExistence type="inferred from homology"/>
<keyword evidence="5 6" id="KW-0503">Monooxygenase</keyword>
<evidence type="ECO:0000256" key="3">
    <source>
        <dbReference type="ARBA" id="ARBA00022827"/>
    </source>
</evidence>
<sequence length="185" mass="21598">MYAKRFDIEQYISYNTEVLMVKKAEGFTRYGRWDITTRDKSTGKEKHDTFDYVIVCTGHHAQKYMPTFPGIDSFQGKVLHSHEYRTPKGLEDQRVLVIGIGNSGGDVAVELSRCSKQVFLSTRQGTWIFNRVSEIGLPLDMLLTTRFLMYLKDQVSFYLANKLVKWRLNMRMDHKLYRYSAVDVC</sequence>